<reference evidence="1 2" key="1">
    <citation type="journal article" date="2022" name="Hortic Res">
        <title>A haplotype resolved chromosomal level avocado genome allows analysis of novel avocado genes.</title>
        <authorList>
            <person name="Nath O."/>
            <person name="Fletcher S.J."/>
            <person name="Hayward A."/>
            <person name="Shaw L.M."/>
            <person name="Masouleh A.K."/>
            <person name="Furtado A."/>
            <person name="Henry R.J."/>
            <person name="Mitter N."/>
        </authorList>
    </citation>
    <scope>NUCLEOTIDE SEQUENCE [LARGE SCALE GENOMIC DNA]</scope>
    <source>
        <strain evidence="2">cv. Hass</strain>
    </source>
</reference>
<comment type="caution">
    <text evidence="1">The sequence shown here is derived from an EMBL/GenBank/DDBJ whole genome shotgun (WGS) entry which is preliminary data.</text>
</comment>
<accession>A0ACC2L6D4</accession>
<evidence type="ECO:0000313" key="2">
    <source>
        <dbReference type="Proteomes" id="UP001234297"/>
    </source>
</evidence>
<sequence length="109" mass="12189">MTIPEDFELERLISDLESTARPAKIRSSCSDSGQTSPFQKQFPSSEENFRLRLRQQRFESPATSRPVNDENSAGFSAFASDVRSKIRSSRVRFLPDFAVSEAVSGVSKP</sequence>
<gene>
    <name evidence="1" type="ORF">MRB53_022161</name>
</gene>
<name>A0ACC2L6D4_PERAE</name>
<protein>
    <submittedName>
        <fullName evidence="1">Uncharacterized protein</fullName>
    </submittedName>
</protein>
<organism evidence="1 2">
    <name type="scientific">Persea americana</name>
    <name type="common">Avocado</name>
    <dbReference type="NCBI Taxonomy" id="3435"/>
    <lineage>
        <taxon>Eukaryota</taxon>
        <taxon>Viridiplantae</taxon>
        <taxon>Streptophyta</taxon>
        <taxon>Embryophyta</taxon>
        <taxon>Tracheophyta</taxon>
        <taxon>Spermatophyta</taxon>
        <taxon>Magnoliopsida</taxon>
        <taxon>Magnoliidae</taxon>
        <taxon>Laurales</taxon>
        <taxon>Lauraceae</taxon>
        <taxon>Persea</taxon>
    </lineage>
</organism>
<dbReference type="Proteomes" id="UP001234297">
    <property type="component" value="Chromosome 7"/>
</dbReference>
<evidence type="ECO:0000313" key="1">
    <source>
        <dbReference type="EMBL" id="KAJ8628838.1"/>
    </source>
</evidence>
<keyword evidence="2" id="KW-1185">Reference proteome</keyword>
<proteinExistence type="predicted"/>
<dbReference type="EMBL" id="CM056815">
    <property type="protein sequence ID" value="KAJ8628838.1"/>
    <property type="molecule type" value="Genomic_DNA"/>
</dbReference>